<evidence type="ECO:0000313" key="2">
    <source>
        <dbReference type="Proteomes" id="UP001642484"/>
    </source>
</evidence>
<protein>
    <submittedName>
        <fullName evidence="1">Uncharacterized protein</fullName>
    </submittedName>
</protein>
<evidence type="ECO:0000313" key="1">
    <source>
        <dbReference type="EMBL" id="CAK8990088.1"/>
    </source>
</evidence>
<keyword evidence="2" id="KW-1185">Reference proteome</keyword>
<dbReference type="Pfam" id="PF24507">
    <property type="entry name" value="Ig_CFAP65_4th"/>
    <property type="match status" value="1"/>
</dbReference>
<reference evidence="1 2" key="1">
    <citation type="submission" date="2024-02" db="EMBL/GenBank/DDBJ databases">
        <authorList>
            <person name="Chen Y."/>
            <person name="Shah S."/>
            <person name="Dougan E. K."/>
            <person name="Thang M."/>
            <person name="Chan C."/>
        </authorList>
    </citation>
    <scope>NUCLEOTIDE SEQUENCE [LARGE SCALE GENOMIC DNA]</scope>
</reference>
<proteinExistence type="predicted"/>
<gene>
    <name evidence="1" type="ORF">CCMP2556_LOCUS1915</name>
</gene>
<dbReference type="Gene3D" id="2.60.40.10">
    <property type="entry name" value="Immunoglobulins"/>
    <property type="match status" value="2"/>
</dbReference>
<name>A0ABP0HIN2_9DINO</name>
<dbReference type="Proteomes" id="UP001642484">
    <property type="component" value="Unassembled WGS sequence"/>
</dbReference>
<accession>A0ABP0HIN2</accession>
<organism evidence="1 2">
    <name type="scientific">Durusdinium trenchii</name>
    <dbReference type="NCBI Taxonomy" id="1381693"/>
    <lineage>
        <taxon>Eukaryota</taxon>
        <taxon>Sar</taxon>
        <taxon>Alveolata</taxon>
        <taxon>Dinophyceae</taxon>
        <taxon>Suessiales</taxon>
        <taxon>Symbiodiniaceae</taxon>
        <taxon>Durusdinium</taxon>
    </lineage>
</organism>
<dbReference type="InterPro" id="IPR033305">
    <property type="entry name" value="Hydin-like"/>
</dbReference>
<sequence length="378" mass="42976">MRQAEEPLDPKYEIIECESLGTKVRNIKRFYVLNPTSDSYEFNWIQEEPEKKEQATTLSHPFRCLTKRGTILPGKKFEMLFEYLPTDPETYESRWVFSVPAKQASQPFLLVGTVKEPRVGFDVPCIKFKRLLLGAKMTEKVNLINQENLPLNFSFERAAGHPALKLNPKTGVIPPGESFPVEVRFSPNEEKFYNLNVVCTVKRKQKPVLLNIKGEGYRIHTKLVVEEGEEGRELRNGVKELLDFGEVQAEERRSFTLKLSSPSPPGPRFDDDQLPARYYFVWQMRNSFGRVVLPQSDAPPYLTITPEQGVITQDSETAIIVEYSPMDVHKLDGASLQMRIPSGPEDTGYTLSLFGHSFRPPIEPSQPAEPGPVDEGLM</sequence>
<dbReference type="InterPro" id="IPR058536">
    <property type="entry name" value="Ig_CFAP65_4th"/>
</dbReference>
<dbReference type="PANTHER" id="PTHR23053:SF0">
    <property type="entry name" value="HYDROCEPHALUS-INDUCING PROTEIN HOMOLOG"/>
    <property type="match status" value="1"/>
</dbReference>
<dbReference type="EMBL" id="CAXAMN010000670">
    <property type="protein sequence ID" value="CAK8990088.1"/>
    <property type="molecule type" value="Genomic_DNA"/>
</dbReference>
<dbReference type="PANTHER" id="PTHR23053">
    <property type="entry name" value="DLEC1 DELETED IN LUNG AND ESOPHAGEAL CANCER 1"/>
    <property type="match status" value="1"/>
</dbReference>
<comment type="caution">
    <text evidence="1">The sequence shown here is derived from an EMBL/GenBank/DDBJ whole genome shotgun (WGS) entry which is preliminary data.</text>
</comment>
<dbReference type="InterPro" id="IPR013783">
    <property type="entry name" value="Ig-like_fold"/>
</dbReference>